<organism evidence="5 6">
    <name type="scientific">Mycobacterium colombiense</name>
    <dbReference type="NCBI Taxonomy" id="339268"/>
    <lineage>
        <taxon>Bacteria</taxon>
        <taxon>Bacillati</taxon>
        <taxon>Actinomycetota</taxon>
        <taxon>Actinomycetes</taxon>
        <taxon>Mycobacteriales</taxon>
        <taxon>Mycobacteriaceae</taxon>
        <taxon>Mycobacterium</taxon>
        <taxon>Mycobacterium avium complex (MAC)</taxon>
    </lineage>
</organism>
<dbReference type="GO" id="GO:0032453">
    <property type="term" value="F:histone H3K4 demethylase activity"/>
    <property type="evidence" value="ECO:0007669"/>
    <property type="project" value="TreeGrafter"/>
</dbReference>
<dbReference type="InterPro" id="IPR039994">
    <property type="entry name" value="NO66-like"/>
</dbReference>
<dbReference type="AlphaFoldDB" id="A0A1A0V663"/>
<accession>A0A1A0V663</accession>
<comment type="caution">
    <text evidence="5">The sequence shown here is derived from an EMBL/GenBank/DDBJ whole genome shotgun (WGS) entry which is preliminary data.</text>
</comment>
<name>A0A1A0V663_9MYCO</name>
<dbReference type="GO" id="GO:0051864">
    <property type="term" value="F:histone H3K36 demethylase activity"/>
    <property type="evidence" value="ECO:0007669"/>
    <property type="project" value="TreeGrafter"/>
</dbReference>
<gene>
    <name evidence="5" type="ORF">A5760_21745</name>
</gene>
<sequence>MEPSLAWLLQPLEVETFLNEIWGATHYHVKHCRAGYFDSLLRSPSAIDELLELFRRDPSTVHLLRGEDRKSGSDSYRLADGSLNLVRVRNDFADGYTIILGGVERYVRAVASLAHSIEAELNYPIQVNAYITPPETQGLIPHYDDHDVFFLQVHGSKIWHLYDGPDVPPRELQPEKNKAVVIDGLPLRADLRLEVGDVLYLPRGQVHAAETNSEPSAHLTVGFHPPTMLTLAMAALSALRFHDDRLNAYLPPRHLDDPDVQATLGDLLRDAVKAVGDPSAVARGLDVLADRLVRRGRIPPLGPASNAARIDGETLVRKYQPLYSRVRAVDGGVALRFAGLSVRAGADHAAAMLFISASSMPFRVGDLPGLTAQQQVELARSLIVSGFLVPVSD</sequence>
<evidence type="ECO:0000259" key="4">
    <source>
        <dbReference type="PROSITE" id="PS51184"/>
    </source>
</evidence>
<keyword evidence="3" id="KW-0408">Iron</keyword>
<dbReference type="GO" id="GO:0046872">
    <property type="term" value="F:metal ion binding"/>
    <property type="evidence" value="ECO:0007669"/>
    <property type="project" value="UniProtKB-KW"/>
</dbReference>
<feature type="domain" description="JmjC" evidence="4">
    <location>
        <begin position="99"/>
        <end position="240"/>
    </location>
</feature>
<dbReference type="RefSeq" id="WP_064885835.1">
    <property type="nucleotide sequence ID" value="NZ_LZSX01000103.1"/>
</dbReference>
<evidence type="ECO:0000256" key="1">
    <source>
        <dbReference type="ARBA" id="ARBA00001954"/>
    </source>
</evidence>
<dbReference type="Proteomes" id="UP000091914">
    <property type="component" value="Unassembled WGS sequence"/>
</dbReference>
<dbReference type="InterPro" id="IPR003347">
    <property type="entry name" value="JmjC_dom"/>
</dbReference>
<dbReference type="Pfam" id="PF08007">
    <property type="entry name" value="JmjC_2"/>
    <property type="match status" value="1"/>
</dbReference>
<comment type="cofactor">
    <cofactor evidence="1">
        <name>Fe(2+)</name>
        <dbReference type="ChEBI" id="CHEBI:29033"/>
    </cofactor>
</comment>
<proteinExistence type="predicted"/>
<dbReference type="Gene3D" id="2.60.120.650">
    <property type="entry name" value="Cupin"/>
    <property type="match status" value="1"/>
</dbReference>
<evidence type="ECO:0000313" key="5">
    <source>
        <dbReference type="EMBL" id="OBB78730.1"/>
    </source>
</evidence>
<dbReference type="EMBL" id="LZSX01000103">
    <property type="protein sequence ID" value="OBB78730.1"/>
    <property type="molecule type" value="Genomic_DNA"/>
</dbReference>
<evidence type="ECO:0000256" key="2">
    <source>
        <dbReference type="ARBA" id="ARBA00022723"/>
    </source>
</evidence>
<keyword evidence="2" id="KW-0479">Metal-binding</keyword>
<evidence type="ECO:0000313" key="6">
    <source>
        <dbReference type="Proteomes" id="UP000091914"/>
    </source>
</evidence>
<dbReference type="PANTHER" id="PTHR13096:SF9">
    <property type="entry name" value="BIFUNCTIONAL LYSINE-SPECIFIC DEMETHYLASE AND HISTIDYL-HYDROXYLASE"/>
    <property type="match status" value="1"/>
</dbReference>
<dbReference type="OrthoDB" id="9764016at2"/>
<evidence type="ECO:0000256" key="3">
    <source>
        <dbReference type="ARBA" id="ARBA00023004"/>
    </source>
</evidence>
<protein>
    <submittedName>
        <fullName evidence="5">Cupin</fullName>
    </submittedName>
</protein>
<dbReference type="PANTHER" id="PTHR13096">
    <property type="entry name" value="MINA53 MYC INDUCED NUCLEAR ANTIGEN"/>
    <property type="match status" value="1"/>
</dbReference>
<dbReference type="SUPFAM" id="SSF51197">
    <property type="entry name" value="Clavaminate synthase-like"/>
    <property type="match status" value="1"/>
</dbReference>
<dbReference type="PROSITE" id="PS51184">
    <property type="entry name" value="JMJC"/>
    <property type="match status" value="1"/>
</dbReference>
<reference evidence="5 6" key="1">
    <citation type="submission" date="2016-06" db="EMBL/GenBank/DDBJ databases">
        <authorList>
            <person name="Kjaerup R.B."/>
            <person name="Dalgaard T.S."/>
            <person name="Juul-Madsen H.R."/>
        </authorList>
    </citation>
    <scope>NUCLEOTIDE SEQUENCE [LARGE SCALE GENOMIC DNA]</scope>
    <source>
        <strain evidence="5 6">852002-51834_SCH5396731</strain>
    </source>
</reference>